<proteinExistence type="predicted"/>
<dbReference type="AlphaFoldDB" id="A0A290XCA2"/>
<evidence type="ECO:0000313" key="1">
    <source>
        <dbReference type="EMBL" id="ATD66782.1"/>
    </source>
</evidence>
<dbReference type="KEGG" id="lum:CNR27_04415"/>
<gene>
    <name evidence="1" type="ORF">CNR27_04415</name>
</gene>
<sequence length="64" mass="6305">MPAGNRARTRPGVTPADAPVAAARVDAAPTGLTAAIGAALPTACRVVVDARDASAAAQVVSRWP</sequence>
<protein>
    <submittedName>
        <fullName evidence="1">Uncharacterized protein</fullName>
    </submittedName>
</protein>
<reference evidence="2" key="1">
    <citation type="submission" date="2017-09" db="EMBL/GenBank/DDBJ databases">
        <title>Luteimonas liuhanmingii sp.nov., isolated from the intestinal contents of Tibetan Plateau Pika in Yushu, Qinghai Province, China.</title>
        <authorList>
            <person name="Gui Z."/>
        </authorList>
    </citation>
    <scope>NUCLEOTIDE SEQUENCE [LARGE SCALE GENOMIC DNA]</scope>
    <source>
        <strain evidence="2">100111</strain>
    </source>
</reference>
<keyword evidence="2" id="KW-1185">Reference proteome</keyword>
<name>A0A290XCA2_9GAMM</name>
<accession>A0A290XCA2</accession>
<dbReference type="Proteomes" id="UP000218968">
    <property type="component" value="Chromosome"/>
</dbReference>
<organism evidence="1 2">
    <name type="scientific">Luteimonas chenhongjianii</name>
    <dbReference type="NCBI Taxonomy" id="2006110"/>
    <lineage>
        <taxon>Bacteria</taxon>
        <taxon>Pseudomonadati</taxon>
        <taxon>Pseudomonadota</taxon>
        <taxon>Gammaproteobacteria</taxon>
        <taxon>Lysobacterales</taxon>
        <taxon>Lysobacteraceae</taxon>
        <taxon>Luteimonas</taxon>
    </lineage>
</organism>
<evidence type="ECO:0000313" key="2">
    <source>
        <dbReference type="Proteomes" id="UP000218968"/>
    </source>
</evidence>
<dbReference type="EMBL" id="CP023406">
    <property type="protein sequence ID" value="ATD66782.1"/>
    <property type="molecule type" value="Genomic_DNA"/>
</dbReference>